<name>A0A9N8V4B6_9GLOM</name>
<proteinExistence type="predicted"/>
<dbReference type="OrthoDB" id="550575at2759"/>
<evidence type="ECO:0000313" key="2">
    <source>
        <dbReference type="Proteomes" id="UP000789831"/>
    </source>
</evidence>
<dbReference type="Proteomes" id="UP000789831">
    <property type="component" value="Unassembled WGS sequence"/>
</dbReference>
<dbReference type="Gene3D" id="3.80.10.10">
    <property type="entry name" value="Ribonuclease Inhibitor"/>
    <property type="match status" value="2"/>
</dbReference>
<evidence type="ECO:0000313" key="1">
    <source>
        <dbReference type="EMBL" id="CAG8439316.1"/>
    </source>
</evidence>
<dbReference type="AlphaFoldDB" id="A0A9N8V4B6"/>
<dbReference type="InterPro" id="IPR032675">
    <property type="entry name" value="LRR_dom_sf"/>
</dbReference>
<dbReference type="PANTHER" id="PTHR13318:SF95">
    <property type="entry name" value="F-BOX PROTEIN YLR352W"/>
    <property type="match status" value="1"/>
</dbReference>
<accession>A0A9N8V4B6</accession>
<dbReference type="GO" id="GO:0031146">
    <property type="term" value="P:SCF-dependent proteasomal ubiquitin-dependent protein catabolic process"/>
    <property type="evidence" value="ECO:0007669"/>
    <property type="project" value="TreeGrafter"/>
</dbReference>
<reference evidence="1" key="1">
    <citation type="submission" date="2021-06" db="EMBL/GenBank/DDBJ databases">
        <authorList>
            <person name="Kallberg Y."/>
            <person name="Tangrot J."/>
            <person name="Rosling A."/>
        </authorList>
    </citation>
    <scope>NUCLEOTIDE SEQUENCE</scope>
    <source>
        <strain evidence="1">MT106</strain>
    </source>
</reference>
<comment type="caution">
    <text evidence="1">The sequence shown here is derived from an EMBL/GenBank/DDBJ whole genome shotgun (WGS) entry which is preliminary data.</text>
</comment>
<dbReference type="SMART" id="SM00367">
    <property type="entry name" value="LRR_CC"/>
    <property type="match status" value="10"/>
</dbReference>
<dbReference type="PANTHER" id="PTHR13318">
    <property type="entry name" value="PARTNER OF PAIRED, ISOFORM B-RELATED"/>
    <property type="match status" value="1"/>
</dbReference>
<keyword evidence="2" id="KW-1185">Reference proteome</keyword>
<protein>
    <submittedName>
        <fullName evidence="1">11443_t:CDS:1</fullName>
    </submittedName>
</protein>
<dbReference type="EMBL" id="CAJVPL010000055">
    <property type="protein sequence ID" value="CAG8439316.1"/>
    <property type="molecule type" value="Genomic_DNA"/>
</dbReference>
<dbReference type="SUPFAM" id="SSF52047">
    <property type="entry name" value="RNI-like"/>
    <property type="match status" value="2"/>
</dbReference>
<sequence length="520" mass="58237">MEGTTMLDSQVDLLSCSLVSRLWNTCATPLLWKAPILKRISTLQKFIGTLYQSKYNRTTYSYGCLIQKLDLSRLANNIPAAELGLISESSAVLKFLDFSNVSELREETLCRIAIRCAQLRSIKLINLPYITDYSLQQLLQRCRNLECLAIGDCTRLTNAGLIEIANYARSLTTLEIYLTNTPTKHTFSRIIKSCRKLKNLHIWDCVELDDASALTIAENLAETLESLILHNPPNLTDISLIEIATNCKNLRHFGLEPHEGVTNATLIGLANNVHNLESLKLSLRDASNITNDGFLVLANRLENLTTLQIQESRSKNVTDLSLRMLAIRGGRALTSLHIYNSSFSDSLFESNQSPINDLCLFGLPNITDQPLIDLLRSISGTLTSLQLSYCDQITEDVYINGLGVYGRNLRKLILFPSNEITIDGLRAISTGCSRLKEFNLASTEDAPASLIPVVITQMRELEKLRIRNCPNMEVQHIYTILCGCRRLKEFFLGGSRDVTQEFVDEYNMDGKGRPLLVLGP</sequence>
<organism evidence="1 2">
    <name type="scientific">Ambispora gerdemannii</name>
    <dbReference type="NCBI Taxonomy" id="144530"/>
    <lineage>
        <taxon>Eukaryota</taxon>
        <taxon>Fungi</taxon>
        <taxon>Fungi incertae sedis</taxon>
        <taxon>Mucoromycota</taxon>
        <taxon>Glomeromycotina</taxon>
        <taxon>Glomeromycetes</taxon>
        <taxon>Archaeosporales</taxon>
        <taxon>Ambisporaceae</taxon>
        <taxon>Ambispora</taxon>
    </lineage>
</organism>
<gene>
    <name evidence="1" type="ORF">AGERDE_LOCUS932</name>
</gene>
<dbReference type="InterPro" id="IPR006553">
    <property type="entry name" value="Leu-rich_rpt_Cys-con_subtyp"/>
</dbReference>
<dbReference type="GO" id="GO:0019005">
    <property type="term" value="C:SCF ubiquitin ligase complex"/>
    <property type="evidence" value="ECO:0007669"/>
    <property type="project" value="TreeGrafter"/>
</dbReference>